<feature type="compositionally biased region" description="Basic and acidic residues" evidence="5">
    <location>
        <begin position="895"/>
        <end position="937"/>
    </location>
</feature>
<dbReference type="PANTHER" id="PTHR47685:SF1">
    <property type="entry name" value="MAGNESIUM TRANSPORT PROTEIN CORA"/>
    <property type="match status" value="1"/>
</dbReference>
<evidence type="ECO:0000256" key="5">
    <source>
        <dbReference type="SAM" id="MobiDB-lite"/>
    </source>
</evidence>
<name>A0A1Y2EH72_9PEZI</name>
<evidence type="ECO:0000256" key="1">
    <source>
        <dbReference type="ARBA" id="ARBA00004141"/>
    </source>
</evidence>
<protein>
    <recommendedName>
        <fullName evidence="9">Ankyrin repeat protein</fullName>
    </recommendedName>
</protein>
<dbReference type="Pfam" id="PF01544">
    <property type="entry name" value="CorA"/>
    <property type="match status" value="1"/>
</dbReference>
<organism evidence="7 8">
    <name type="scientific">Pseudomassariella vexata</name>
    <dbReference type="NCBI Taxonomy" id="1141098"/>
    <lineage>
        <taxon>Eukaryota</taxon>
        <taxon>Fungi</taxon>
        <taxon>Dikarya</taxon>
        <taxon>Ascomycota</taxon>
        <taxon>Pezizomycotina</taxon>
        <taxon>Sordariomycetes</taxon>
        <taxon>Xylariomycetidae</taxon>
        <taxon>Amphisphaeriales</taxon>
        <taxon>Pseudomassariaceae</taxon>
        <taxon>Pseudomassariella</taxon>
    </lineage>
</organism>
<evidence type="ECO:0000256" key="4">
    <source>
        <dbReference type="ARBA" id="ARBA00023136"/>
    </source>
</evidence>
<feature type="compositionally biased region" description="Basic residues" evidence="5">
    <location>
        <begin position="885"/>
        <end position="894"/>
    </location>
</feature>
<dbReference type="GO" id="GO:0016020">
    <property type="term" value="C:membrane"/>
    <property type="evidence" value="ECO:0007669"/>
    <property type="project" value="UniProtKB-SubCell"/>
</dbReference>
<dbReference type="AlphaFoldDB" id="A0A1Y2EH72"/>
<evidence type="ECO:0000313" key="7">
    <source>
        <dbReference type="EMBL" id="ORY70921.1"/>
    </source>
</evidence>
<keyword evidence="2 6" id="KW-0812">Transmembrane</keyword>
<dbReference type="SUPFAM" id="SSF144083">
    <property type="entry name" value="Magnesium transport protein CorA, transmembrane region"/>
    <property type="match status" value="1"/>
</dbReference>
<evidence type="ECO:0000256" key="6">
    <source>
        <dbReference type="SAM" id="Phobius"/>
    </source>
</evidence>
<dbReference type="Proteomes" id="UP000193689">
    <property type="component" value="Unassembled WGS sequence"/>
</dbReference>
<feature type="region of interest" description="Disordered" evidence="5">
    <location>
        <begin position="883"/>
        <end position="937"/>
    </location>
</feature>
<keyword evidence="8" id="KW-1185">Reference proteome</keyword>
<dbReference type="PANTHER" id="PTHR47685">
    <property type="entry name" value="MAGNESIUM TRANSPORT PROTEIN CORA"/>
    <property type="match status" value="1"/>
</dbReference>
<keyword evidence="3 6" id="KW-1133">Transmembrane helix</keyword>
<evidence type="ECO:0008006" key="9">
    <source>
        <dbReference type="Google" id="ProtNLM"/>
    </source>
</evidence>
<dbReference type="Gene3D" id="1.20.58.340">
    <property type="entry name" value="Magnesium transport protein CorA, transmembrane region"/>
    <property type="match status" value="1"/>
</dbReference>
<dbReference type="InterPro" id="IPR045863">
    <property type="entry name" value="CorA_TM1_TM2"/>
</dbReference>
<comment type="caution">
    <text evidence="7">The sequence shown here is derived from an EMBL/GenBank/DDBJ whole genome shotgun (WGS) entry which is preliminary data.</text>
</comment>
<dbReference type="STRING" id="1141098.A0A1Y2EH72"/>
<dbReference type="InterPro" id="IPR002523">
    <property type="entry name" value="MgTranspt_CorA/ZnTranspt_ZntB"/>
</dbReference>
<dbReference type="EMBL" id="MCFJ01000001">
    <property type="protein sequence ID" value="ORY70921.1"/>
    <property type="molecule type" value="Genomic_DNA"/>
</dbReference>
<sequence length="999" mass="115713">MSPTCLSAEPHEGEQINDPLFHYLGCLEFYERPQYLSSLNPAQQKAIEKERQRIERLRKVIRNEDTSHNRVRCIEKSLETWRKSPVYQNGRKGTREWRAGGDPSGVAKPNDVSQESVNMDCDNVEYNPASDLNAYLIQYQGTEPYNNDDSGTFHGSFPNHKTSMPQLLDVGDESNPLRRDKVPSGRMRYFHLPINNMHWTEKAIARYFGEEHTPCSMSSFKSDEMTRTQMLLRPQFWSGQQHGGREGAVHARHLRPLCETVSSDPRRLERFPKNVVLFMPYLHWDTDRKRERIARLVGQETENRRREMRLKEYNQKQERRRARKQLTLPNGSTFEMLNEKTARPSFPAGLGPPAWTFSSVVNAAVANGYKMLHATKATYDHQDRIVTMHPLGRVLFDAAMLYEHMLLYRDERIIKEYLHNDAPVHPRRTLDQAYYWTLKTTKSRDRDQVVYRGTTAKTDLSHRFNTKTKTWTCEEVEDITTTSNRCEQCRSDIIQVSRLVMVDQLWMWILDEHTIITSFPKRYGVKHGDSGVHKSIRRRLGESRNTQIRSVFDLALIIIDECSNTFFDPTKTQDRHPQVLVKFSEAISTITHKQSISFELLWVWTEKFTKQSNTKKMIDIQQFVGPLLDINPEGKLQREIKDVIDELDIMIHITKKQKEVIKKFKKHTVKILDPDNTLATQASTPTQVEQAEEHRQGTTDEVSRLEKFISFNHSAEDLLSELDDRLEELEGLKITATTTSSSLDHLMQLKQQQASVIQAWQSVKQSDAAMSQGRAIMIFTVFTIIFLPLSFMSSVWGMNNAQWTQSTMDLWFQVQLMIGIAAAVLVVTLPIAFSSLIREILFALWQIFFNWVILTTGIYTLWLDIDKNSDDIKKMADDTIQNMRGKVKTKRQARRAAEREANEKREADKKQKADNERKELNQRNSEHENGAARPGRELEVETTANGALPTLQQPAVSNDAHREVGLGAPTTTKRKFRFWERGFLTKRKHRNKTTSKVGV</sequence>
<comment type="subcellular location">
    <subcellularLocation>
        <location evidence="1">Membrane</location>
        <topology evidence="1">Multi-pass membrane protein</topology>
    </subcellularLocation>
</comment>
<feature type="region of interest" description="Disordered" evidence="5">
    <location>
        <begin position="90"/>
        <end position="113"/>
    </location>
</feature>
<reference evidence="7 8" key="1">
    <citation type="submission" date="2016-07" db="EMBL/GenBank/DDBJ databases">
        <title>Pervasive Adenine N6-methylation of Active Genes in Fungi.</title>
        <authorList>
            <consortium name="DOE Joint Genome Institute"/>
            <person name="Mondo S.J."/>
            <person name="Dannebaum R.O."/>
            <person name="Kuo R.C."/>
            <person name="Labutti K."/>
            <person name="Haridas S."/>
            <person name="Kuo A."/>
            <person name="Salamov A."/>
            <person name="Ahrendt S.R."/>
            <person name="Lipzen A."/>
            <person name="Sullivan W."/>
            <person name="Andreopoulos W.B."/>
            <person name="Clum A."/>
            <person name="Lindquist E."/>
            <person name="Daum C."/>
            <person name="Ramamoorthy G.K."/>
            <person name="Gryganskyi A."/>
            <person name="Culley D."/>
            <person name="Magnuson J.K."/>
            <person name="James T.Y."/>
            <person name="O'Malley M.A."/>
            <person name="Stajich J.E."/>
            <person name="Spatafora J.W."/>
            <person name="Visel A."/>
            <person name="Grigoriev I.V."/>
        </authorList>
    </citation>
    <scope>NUCLEOTIDE SEQUENCE [LARGE SCALE GENOMIC DNA]</scope>
    <source>
        <strain evidence="7 8">CBS 129021</strain>
    </source>
</reference>
<evidence type="ECO:0000256" key="3">
    <source>
        <dbReference type="ARBA" id="ARBA00022989"/>
    </source>
</evidence>
<proteinExistence type="predicted"/>
<dbReference type="GO" id="GO:0046873">
    <property type="term" value="F:metal ion transmembrane transporter activity"/>
    <property type="evidence" value="ECO:0007669"/>
    <property type="project" value="InterPro"/>
</dbReference>
<gene>
    <name evidence="7" type="ORF">BCR38DRAFT_415455</name>
</gene>
<dbReference type="InterPro" id="IPR050829">
    <property type="entry name" value="CorA_MIT"/>
</dbReference>
<feature type="transmembrane region" description="Helical" evidence="6">
    <location>
        <begin position="843"/>
        <end position="865"/>
    </location>
</feature>
<keyword evidence="4 6" id="KW-0472">Membrane</keyword>
<accession>A0A1Y2EH72</accession>
<dbReference type="OrthoDB" id="341259at2759"/>
<evidence type="ECO:0000256" key="2">
    <source>
        <dbReference type="ARBA" id="ARBA00022692"/>
    </source>
</evidence>
<evidence type="ECO:0000313" key="8">
    <source>
        <dbReference type="Proteomes" id="UP000193689"/>
    </source>
</evidence>
<feature type="transmembrane region" description="Helical" evidence="6">
    <location>
        <begin position="775"/>
        <end position="798"/>
    </location>
</feature>
<feature type="transmembrane region" description="Helical" evidence="6">
    <location>
        <begin position="810"/>
        <end position="837"/>
    </location>
</feature>
<dbReference type="InParanoid" id="A0A1Y2EH72"/>
<dbReference type="GeneID" id="63775232"/>
<dbReference type="RefSeq" id="XP_040720513.1">
    <property type="nucleotide sequence ID" value="XM_040859020.1"/>
</dbReference>
<feature type="region of interest" description="Disordered" evidence="5">
    <location>
        <begin position="950"/>
        <end position="973"/>
    </location>
</feature>